<proteinExistence type="predicted"/>
<dbReference type="InterPro" id="IPR002797">
    <property type="entry name" value="Polysacc_synth"/>
</dbReference>
<feature type="transmembrane region" description="Helical" evidence="6">
    <location>
        <begin position="162"/>
        <end position="182"/>
    </location>
</feature>
<evidence type="ECO:0000256" key="6">
    <source>
        <dbReference type="SAM" id="Phobius"/>
    </source>
</evidence>
<feature type="transmembrane region" description="Helical" evidence="6">
    <location>
        <begin position="21"/>
        <end position="45"/>
    </location>
</feature>
<evidence type="ECO:0000256" key="4">
    <source>
        <dbReference type="ARBA" id="ARBA00022989"/>
    </source>
</evidence>
<keyword evidence="8" id="KW-1185">Reference proteome</keyword>
<evidence type="ECO:0000256" key="1">
    <source>
        <dbReference type="ARBA" id="ARBA00004651"/>
    </source>
</evidence>
<feature type="transmembrane region" description="Helical" evidence="6">
    <location>
        <begin position="350"/>
        <end position="372"/>
    </location>
</feature>
<protein>
    <submittedName>
        <fullName evidence="7">Uncharacterized protein</fullName>
    </submittedName>
</protein>
<dbReference type="GO" id="GO:0005886">
    <property type="term" value="C:plasma membrane"/>
    <property type="evidence" value="ECO:0007669"/>
    <property type="project" value="UniProtKB-SubCell"/>
</dbReference>
<dbReference type="EMBL" id="AP018738">
    <property type="protein sequence ID" value="BBE51034.1"/>
    <property type="molecule type" value="Genomic_DNA"/>
</dbReference>
<sequence>MSALSRFGRAIQNAKASLSGMARSLSISVLNQVISSGANFALGLYLVRVLSPTEFGLYGIGFAIVLFYAGVGNALFLTQMVVHVPEKAPEERLLYAARMLAALLIFCVLTAMPALAILGVGKLVWPLLNEYVGSLVAVLASCLAYLLKDFFVRHAYTARKEVWALIVNSAIAIVMLASLLVWHHGASDVSATGALWIFAMSNLVGVLVGLLLVKLPLSLVTANKVILDWKEAWRGGVWALGGGVVIWSQSQAYIYVTALIAGPAAVGMANAAKLLITPALFLVTAANQILMPRLATLRVTNINKMFKTSEYVALAFILFAMMYTLFCAFWGGEILAIIVGNKYQDIAPLILAWCLVLIFQFSRAGTSVVLQVMKEFKRIMFDNLWSAVVAIICTVFLLKQLGVQGAVLGAAIGELILSVLLYRAVLVHKRKAALSRT</sequence>
<feature type="transmembrane region" description="Helical" evidence="6">
    <location>
        <begin position="407"/>
        <end position="426"/>
    </location>
</feature>
<feature type="transmembrane region" description="Helical" evidence="6">
    <location>
        <begin position="194"/>
        <end position="215"/>
    </location>
</feature>
<feature type="transmembrane region" description="Helical" evidence="6">
    <location>
        <begin position="268"/>
        <end position="290"/>
    </location>
</feature>
<keyword evidence="4 6" id="KW-1133">Transmembrane helix</keyword>
<feature type="transmembrane region" description="Helical" evidence="6">
    <location>
        <begin position="236"/>
        <end position="256"/>
    </location>
</feature>
<feature type="transmembrane region" description="Helical" evidence="6">
    <location>
        <begin position="384"/>
        <end position="401"/>
    </location>
</feature>
<gene>
    <name evidence="7" type="ORF">OYT1_ch1480</name>
</gene>
<dbReference type="OrthoDB" id="8776838at2"/>
<dbReference type="AlphaFoldDB" id="A0A2Z6GC79"/>
<feature type="transmembrane region" description="Helical" evidence="6">
    <location>
        <begin position="99"/>
        <end position="125"/>
    </location>
</feature>
<dbReference type="PANTHER" id="PTHR30250:SF11">
    <property type="entry name" value="O-ANTIGEN TRANSPORTER-RELATED"/>
    <property type="match status" value="1"/>
</dbReference>
<comment type="subcellular location">
    <subcellularLocation>
        <location evidence="1">Cell membrane</location>
        <topology evidence="1">Multi-pass membrane protein</topology>
    </subcellularLocation>
</comment>
<keyword evidence="2" id="KW-1003">Cell membrane</keyword>
<accession>A0A2Z6GC79</accession>
<feature type="transmembrane region" description="Helical" evidence="6">
    <location>
        <begin position="311"/>
        <end position="338"/>
    </location>
</feature>
<evidence type="ECO:0000256" key="5">
    <source>
        <dbReference type="ARBA" id="ARBA00023136"/>
    </source>
</evidence>
<reference evidence="7 8" key="1">
    <citation type="submission" date="2018-06" db="EMBL/GenBank/DDBJ databases">
        <title>OYT1 Genome Sequencing.</title>
        <authorList>
            <person name="Kato S."/>
            <person name="Itoh T."/>
            <person name="Ohkuma M."/>
        </authorList>
    </citation>
    <scope>NUCLEOTIDE SEQUENCE [LARGE SCALE GENOMIC DNA]</scope>
    <source>
        <strain evidence="7 8">OYT1</strain>
    </source>
</reference>
<evidence type="ECO:0000313" key="7">
    <source>
        <dbReference type="EMBL" id="BBE51034.1"/>
    </source>
</evidence>
<dbReference type="InterPro" id="IPR050833">
    <property type="entry name" value="Poly_Biosynth_Transport"/>
</dbReference>
<evidence type="ECO:0000256" key="3">
    <source>
        <dbReference type="ARBA" id="ARBA00022692"/>
    </source>
</evidence>
<dbReference type="KEGG" id="fam:OYT1_ch1480"/>
<dbReference type="Proteomes" id="UP000033070">
    <property type="component" value="Chromosome"/>
</dbReference>
<feature type="transmembrane region" description="Helical" evidence="6">
    <location>
        <begin position="57"/>
        <end position="78"/>
    </location>
</feature>
<dbReference type="PANTHER" id="PTHR30250">
    <property type="entry name" value="PST FAMILY PREDICTED COLANIC ACID TRANSPORTER"/>
    <property type="match status" value="1"/>
</dbReference>
<name>A0A2Z6GC79_9PROT</name>
<organism evidence="7 8">
    <name type="scientific">Ferriphaselus amnicola</name>
    <dbReference type="NCBI Taxonomy" id="1188319"/>
    <lineage>
        <taxon>Bacteria</taxon>
        <taxon>Pseudomonadati</taxon>
        <taxon>Pseudomonadota</taxon>
        <taxon>Betaproteobacteria</taxon>
        <taxon>Nitrosomonadales</taxon>
        <taxon>Gallionellaceae</taxon>
        <taxon>Ferriphaselus</taxon>
    </lineage>
</organism>
<dbReference type="Pfam" id="PF01943">
    <property type="entry name" value="Polysacc_synt"/>
    <property type="match status" value="1"/>
</dbReference>
<dbReference type="STRING" id="1188319.OYT1_02504"/>
<evidence type="ECO:0000256" key="2">
    <source>
        <dbReference type="ARBA" id="ARBA00022475"/>
    </source>
</evidence>
<evidence type="ECO:0000313" key="8">
    <source>
        <dbReference type="Proteomes" id="UP000033070"/>
    </source>
</evidence>
<keyword evidence="3 6" id="KW-0812">Transmembrane</keyword>
<feature type="transmembrane region" description="Helical" evidence="6">
    <location>
        <begin position="131"/>
        <end position="150"/>
    </location>
</feature>
<keyword evidence="5 6" id="KW-0472">Membrane</keyword>